<evidence type="ECO:0000313" key="2">
    <source>
        <dbReference type="EMBL" id="OQU77210.1"/>
    </source>
</evidence>
<organism evidence="2 3">
    <name type="scientific">Sorghum bicolor</name>
    <name type="common">Sorghum</name>
    <name type="synonym">Sorghum vulgare</name>
    <dbReference type="NCBI Taxonomy" id="4558"/>
    <lineage>
        <taxon>Eukaryota</taxon>
        <taxon>Viridiplantae</taxon>
        <taxon>Streptophyta</taxon>
        <taxon>Embryophyta</taxon>
        <taxon>Tracheophyta</taxon>
        <taxon>Spermatophyta</taxon>
        <taxon>Magnoliopsida</taxon>
        <taxon>Liliopsida</taxon>
        <taxon>Poales</taxon>
        <taxon>Poaceae</taxon>
        <taxon>PACMAD clade</taxon>
        <taxon>Panicoideae</taxon>
        <taxon>Andropogonodae</taxon>
        <taxon>Andropogoneae</taxon>
        <taxon>Sorghinae</taxon>
        <taxon>Sorghum</taxon>
    </lineage>
</organism>
<sequence>MKNAESLILTGPKRGLELCGYMYVEIDLKIKDHLGQPREFSKGLLSISDPTNCASMVSMVETISLATRLSTVDVTYAVVNQAAEGFIAVEVLQGGFHGKITAYTTSVKDILVLYDSKEADATTFDDCGDILQLMRPVVSVHVEDFLIILFHTSDGKLESIQFTPMFNGRDEGQITVGATKMRVKLAWSVHYP</sequence>
<dbReference type="InterPro" id="IPR046533">
    <property type="entry name" value="DUF6598"/>
</dbReference>
<gene>
    <name evidence="2" type="ORF">SORBI_3009G007600</name>
</gene>
<protein>
    <recommendedName>
        <fullName evidence="1">DUF6598 domain-containing protein</fullName>
    </recommendedName>
</protein>
<accession>A0A1Z5R0F3</accession>
<dbReference type="eggNOG" id="ENOG502R54Z">
    <property type="taxonomic scope" value="Eukaryota"/>
</dbReference>
<reference evidence="3" key="2">
    <citation type="journal article" date="2018" name="Plant J.">
        <title>The Sorghum bicolor reference genome: improved assembly, gene annotations, a transcriptome atlas, and signatures of genome organization.</title>
        <authorList>
            <person name="McCormick R.F."/>
            <person name="Truong S.K."/>
            <person name="Sreedasyam A."/>
            <person name="Jenkins J."/>
            <person name="Shu S."/>
            <person name="Sims D."/>
            <person name="Kennedy M."/>
            <person name="Amirebrahimi M."/>
            <person name="Weers B.D."/>
            <person name="McKinley B."/>
            <person name="Mattison A."/>
            <person name="Morishige D.T."/>
            <person name="Grimwood J."/>
            <person name="Schmutz J."/>
            <person name="Mullet J.E."/>
        </authorList>
    </citation>
    <scope>NUCLEOTIDE SEQUENCE [LARGE SCALE GENOMIC DNA]</scope>
    <source>
        <strain evidence="3">cv. BTx623</strain>
    </source>
</reference>
<evidence type="ECO:0000313" key="3">
    <source>
        <dbReference type="Proteomes" id="UP000000768"/>
    </source>
</evidence>
<dbReference type="Pfam" id="PF20241">
    <property type="entry name" value="DUF6598"/>
    <property type="match status" value="1"/>
</dbReference>
<evidence type="ECO:0000259" key="1">
    <source>
        <dbReference type="Pfam" id="PF20241"/>
    </source>
</evidence>
<dbReference type="AlphaFoldDB" id="A0A1Z5R0F3"/>
<dbReference type="Gramene" id="OQU77210">
    <property type="protein sequence ID" value="OQU77210"/>
    <property type="gene ID" value="SORBI_3009G007600"/>
</dbReference>
<dbReference type="PANTHER" id="PTHR33065">
    <property type="entry name" value="OS07G0486400 PROTEIN"/>
    <property type="match status" value="1"/>
</dbReference>
<feature type="domain" description="DUF6598" evidence="1">
    <location>
        <begin position="3"/>
        <end position="184"/>
    </location>
</feature>
<proteinExistence type="predicted"/>
<name>A0A1Z5R0F3_SORBI</name>
<dbReference type="EMBL" id="CM000768">
    <property type="protein sequence ID" value="OQU77210.1"/>
    <property type="molecule type" value="Genomic_DNA"/>
</dbReference>
<dbReference type="Proteomes" id="UP000000768">
    <property type="component" value="Chromosome 9"/>
</dbReference>
<dbReference type="PANTHER" id="PTHR33065:SF93">
    <property type="entry name" value="DUF6598 DOMAIN-CONTAINING PROTEIN"/>
    <property type="match status" value="1"/>
</dbReference>
<reference evidence="2 3" key="1">
    <citation type="journal article" date="2009" name="Nature">
        <title>The Sorghum bicolor genome and the diversification of grasses.</title>
        <authorList>
            <person name="Paterson A.H."/>
            <person name="Bowers J.E."/>
            <person name="Bruggmann R."/>
            <person name="Dubchak I."/>
            <person name="Grimwood J."/>
            <person name="Gundlach H."/>
            <person name="Haberer G."/>
            <person name="Hellsten U."/>
            <person name="Mitros T."/>
            <person name="Poliakov A."/>
            <person name="Schmutz J."/>
            <person name="Spannagl M."/>
            <person name="Tang H."/>
            <person name="Wang X."/>
            <person name="Wicker T."/>
            <person name="Bharti A.K."/>
            <person name="Chapman J."/>
            <person name="Feltus F.A."/>
            <person name="Gowik U."/>
            <person name="Grigoriev I.V."/>
            <person name="Lyons E."/>
            <person name="Maher C.A."/>
            <person name="Martis M."/>
            <person name="Narechania A."/>
            <person name="Otillar R.P."/>
            <person name="Penning B.W."/>
            <person name="Salamov A.A."/>
            <person name="Wang Y."/>
            <person name="Zhang L."/>
            <person name="Carpita N.C."/>
            <person name="Freeling M."/>
            <person name="Gingle A.R."/>
            <person name="Hash C.T."/>
            <person name="Keller B."/>
            <person name="Klein P."/>
            <person name="Kresovich S."/>
            <person name="McCann M.C."/>
            <person name="Ming R."/>
            <person name="Peterson D.G."/>
            <person name="Mehboob-ur-Rahman"/>
            <person name="Ware D."/>
            <person name="Westhoff P."/>
            <person name="Mayer K.F."/>
            <person name="Messing J."/>
            <person name="Rokhsar D.S."/>
        </authorList>
    </citation>
    <scope>NUCLEOTIDE SEQUENCE [LARGE SCALE GENOMIC DNA]</scope>
    <source>
        <strain evidence="3">cv. BTx623</strain>
    </source>
</reference>
<dbReference type="ExpressionAtlas" id="A0A1Z5R0F3">
    <property type="expression patterns" value="baseline and differential"/>
</dbReference>
<keyword evidence="3" id="KW-1185">Reference proteome</keyword>